<dbReference type="Proteomes" id="UP000237271">
    <property type="component" value="Unassembled WGS sequence"/>
</dbReference>
<protein>
    <submittedName>
        <fullName evidence="3">Gag/polymerase/env Polyprotein</fullName>
    </submittedName>
</protein>
<name>A0A2P4X0X1_9STRA</name>
<evidence type="ECO:0000259" key="2">
    <source>
        <dbReference type="Pfam" id="PF17919"/>
    </source>
</evidence>
<dbReference type="InterPro" id="IPR043502">
    <property type="entry name" value="DNA/RNA_pol_sf"/>
</dbReference>
<dbReference type="OrthoDB" id="123234at2759"/>
<dbReference type="Gene3D" id="3.30.70.270">
    <property type="match status" value="1"/>
</dbReference>
<evidence type="ECO:0000313" key="4">
    <source>
        <dbReference type="Proteomes" id="UP000237271"/>
    </source>
</evidence>
<proteinExistence type="predicted"/>
<dbReference type="PANTHER" id="PTHR37984:SF5">
    <property type="entry name" value="PROTEIN NYNRIN-LIKE"/>
    <property type="match status" value="1"/>
</dbReference>
<reference evidence="3 4" key="1">
    <citation type="journal article" date="2017" name="Genome Biol. Evol.">
        <title>Phytophthora megakarya and P. palmivora, closely related causal agents of cacao black pod rot, underwent increases in genome sizes and gene numbers by different mechanisms.</title>
        <authorList>
            <person name="Ali S.S."/>
            <person name="Shao J."/>
            <person name="Lary D.J."/>
            <person name="Kronmiller B."/>
            <person name="Shen D."/>
            <person name="Strem M.D."/>
            <person name="Amoako-Attah I."/>
            <person name="Akrofi A.Y."/>
            <person name="Begoude B.A."/>
            <person name="Ten Hoopen G.M."/>
            <person name="Coulibaly K."/>
            <person name="Kebe B.I."/>
            <person name="Melnick R.L."/>
            <person name="Guiltinan M.J."/>
            <person name="Tyler B.M."/>
            <person name="Meinhardt L.W."/>
            <person name="Bailey B.A."/>
        </authorList>
    </citation>
    <scope>NUCLEOTIDE SEQUENCE [LARGE SCALE GENOMIC DNA]</scope>
    <source>
        <strain evidence="4">sbr112.9</strain>
    </source>
</reference>
<sequence>MEYPGFMLSSDGIQPQPKKVRAIIDLIAPKTKKQLWRFLGMINYYREMLPSKSARLNPLTMMTSPKATFMWTSAFEGVKKALANAVLLAFSDFTKPSDIYGDASGKQLGGFIQQEGKLIPCYSRSLTSAQLNYTTMELELLLVLEILKEYRTILLGFPVIVHTDYKNLIFSTENSLRVKSSNVGADALSRMEYKQKEVNEDEEITEILIIDPGSKERVSCNINKTTPYKH</sequence>
<keyword evidence="4" id="KW-1185">Reference proteome</keyword>
<evidence type="ECO:0000256" key="1">
    <source>
        <dbReference type="ARBA" id="ARBA00023268"/>
    </source>
</evidence>
<dbReference type="InterPro" id="IPR050951">
    <property type="entry name" value="Retrovirus_Pol_polyprotein"/>
</dbReference>
<dbReference type="SUPFAM" id="SSF56672">
    <property type="entry name" value="DNA/RNA polymerases"/>
    <property type="match status" value="1"/>
</dbReference>
<dbReference type="InterPro" id="IPR043128">
    <property type="entry name" value="Rev_trsase/Diguanyl_cyclase"/>
</dbReference>
<gene>
    <name evidence="3" type="ORF">PHPALM_32116</name>
</gene>
<comment type="caution">
    <text evidence="3">The sequence shown here is derived from an EMBL/GenBank/DDBJ whole genome shotgun (WGS) entry which is preliminary data.</text>
</comment>
<feature type="domain" description="Reverse transcriptase/retrotransposon-derived protein RNase H-like" evidence="2">
    <location>
        <begin position="73"/>
        <end position="161"/>
    </location>
</feature>
<dbReference type="InterPro" id="IPR041577">
    <property type="entry name" value="RT_RNaseH_2"/>
</dbReference>
<accession>A0A2P4X0X1</accession>
<organism evidence="3 4">
    <name type="scientific">Phytophthora palmivora</name>
    <dbReference type="NCBI Taxonomy" id="4796"/>
    <lineage>
        <taxon>Eukaryota</taxon>
        <taxon>Sar</taxon>
        <taxon>Stramenopiles</taxon>
        <taxon>Oomycota</taxon>
        <taxon>Peronosporomycetes</taxon>
        <taxon>Peronosporales</taxon>
        <taxon>Peronosporaceae</taxon>
        <taxon>Phytophthora</taxon>
    </lineage>
</organism>
<dbReference type="PANTHER" id="PTHR37984">
    <property type="entry name" value="PROTEIN CBG26694"/>
    <property type="match status" value="1"/>
</dbReference>
<dbReference type="AlphaFoldDB" id="A0A2P4X0X1"/>
<evidence type="ECO:0000313" key="3">
    <source>
        <dbReference type="EMBL" id="POM59194.1"/>
    </source>
</evidence>
<dbReference type="EMBL" id="NCKW01017298">
    <property type="protein sequence ID" value="POM59194.1"/>
    <property type="molecule type" value="Genomic_DNA"/>
</dbReference>
<keyword evidence="1" id="KW-0511">Multifunctional enzyme</keyword>
<dbReference type="GO" id="GO:0003824">
    <property type="term" value="F:catalytic activity"/>
    <property type="evidence" value="ECO:0007669"/>
    <property type="project" value="UniProtKB-KW"/>
</dbReference>
<dbReference type="Pfam" id="PF17919">
    <property type="entry name" value="RT_RNaseH_2"/>
    <property type="match status" value="1"/>
</dbReference>